<protein>
    <submittedName>
        <fullName evidence="1">Uncharacterized protein</fullName>
    </submittedName>
</protein>
<accession>A0ABT9ME69</accession>
<name>A0ABT9ME69_9DEIO</name>
<gene>
    <name evidence="1" type="ORF">QO006_002315</name>
</gene>
<organism evidence="1 2">
    <name type="scientific">Deinococcus enclensis</name>
    <dbReference type="NCBI Taxonomy" id="1049582"/>
    <lineage>
        <taxon>Bacteria</taxon>
        <taxon>Thermotogati</taxon>
        <taxon>Deinococcota</taxon>
        <taxon>Deinococci</taxon>
        <taxon>Deinococcales</taxon>
        <taxon>Deinococcaceae</taxon>
        <taxon>Deinococcus</taxon>
    </lineage>
</organism>
<keyword evidence="2" id="KW-1185">Reference proteome</keyword>
<dbReference type="RefSeq" id="WP_307466377.1">
    <property type="nucleotide sequence ID" value="NZ_JAURUR010000007.1"/>
</dbReference>
<evidence type="ECO:0000313" key="1">
    <source>
        <dbReference type="EMBL" id="MDP9764868.1"/>
    </source>
</evidence>
<dbReference type="Proteomes" id="UP001232163">
    <property type="component" value="Unassembled WGS sequence"/>
</dbReference>
<evidence type="ECO:0000313" key="2">
    <source>
        <dbReference type="Proteomes" id="UP001232163"/>
    </source>
</evidence>
<sequence length="76" mass="8462">MELRAAGPDPAVIAYGAYLHGGRLRCPLLLVRHGHTARDVTLTDPTSNQEIHVRLPEEATGHTGHLRFDREELEIL</sequence>
<comment type="caution">
    <text evidence="1">The sequence shown here is derived from an EMBL/GenBank/DDBJ whole genome shotgun (WGS) entry which is preliminary data.</text>
</comment>
<proteinExistence type="predicted"/>
<reference evidence="1 2" key="1">
    <citation type="submission" date="2023-07" db="EMBL/GenBank/DDBJ databases">
        <title>Genomic Encyclopedia of Type Strains, Phase IV (KMG-IV): sequencing the most valuable type-strain genomes for metagenomic binning, comparative biology and taxonomic classification.</title>
        <authorList>
            <person name="Goeker M."/>
        </authorList>
    </citation>
    <scope>NUCLEOTIDE SEQUENCE [LARGE SCALE GENOMIC DNA]</scope>
    <source>
        <strain evidence="1 2">NIO-1023</strain>
    </source>
</reference>
<dbReference type="EMBL" id="JAURUR010000007">
    <property type="protein sequence ID" value="MDP9764868.1"/>
    <property type="molecule type" value="Genomic_DNA"/>
</dbReference>